<dbReference type="Proteomes" id="UP000287687">
    <property type="component" value="Unassembled WGS sequence"/>
</dbReference>
<dbReference type="InterPro" id="IPR036709">
    <property type="entry name" value="Autotransporte_beta_dom_sf"/>
</dbReference>
<evidence type="ECO:0000313" key="5">
    <source>
        <dbReference type="Proteomes" id="UP000287687"/>
    </source>
</evidence>
<dbReference type="Pfam" id="PF03797">
    <property type="entry name" value="Autotransporter"/>
    <property type="match status" value="1"/>
</dbReference>
<dbReference type="EMBL" id="SBIP01000001">
    <property type="protein sequence ID" value="RWX81023.1"/>
    <property type="molecule type" value="Genomic_DNA"/>
</dbReference>
<keyword evidence="2" id="KW-0812">Transmembrane</keyword>
<gene>
    <name evidence="4" type="ORF">EPK99_01445</name>
</gene>
<name>A0A3S3VPA0_9HYPH</name>
<accession>A0A3S3VPA0</accession>
<dbReference type="SUPFAM" id="SSF103515">
    <property type="entry name" value="Autotransporter"/>
    <property type="match status" value="1"/>
</dbReference>
<feature type="domain" description="Autotransporter" evidence="3">
    <location>
        <begin position="819"/>
        <end position="1095"/>
    </location>
</feature>
<dbReference type="Gene3D" id="2.40.128.130">
    <property type="entry name" value="Autotransporter beta-domain"/>
    <property type="match status" value="1"/>
</dbReference>
<keyword evidence="5" id="KW-1185">Reference proteome</keyword>
<sequence>MAYVLNATWKMPKRKKGGIVIYYNCIALATVNAIRGYTMIKNSSDKLKISSSKNPTLTYDFFSRLSKSLVFRSITVTAVVSCGDVSLAQDVVLDSGQTTWTNDTLINDDLYVGYSNKDVGLTIADGAKVYSTNGYLGYRNGSSGTVTVTGPGSSWIIPRANYVLANNIYISRDGALNIENGGSVDSKYFTFSGATSLKVTGNGSTLTGDDVSGPVNVTIDNGGTVKTVDATLDAVAFGSNDSISTLVIRGAGSKWTSTGTFTVGSNASIEDGGAIVAQDAEIGISGSFQNFVVTGSNSRMDVNGTLTIGGSASNANVSVADGANLNVQNGIIMESGGNLTIGGKIDSWNLNHVPTGQAPAAAGTVNSSAVISFGKSEGAYLNFNHTQSGYVFGATLTGDGNIKSMSGETILTGDLSKFDATDNLGGIIVDGGSTLVLASNLGTGVTNYDNVFAWETNIQVQNGTFNVKADTGAIRKNFLGSEYFSSNIDVWGDRNVGNAFGRLIGSGAVGDVTLEKGALISPGNSDNAIGTFTVNGDLILGEGSAYDVDIAGSGASDKIIVKTLKTRTGTDAQNNPTYVDAAGRTFIDNNVSVQVTALDAATSYQNGQTYTILSSAGGIQGQFAQAISKSAFLDVALAQTSNQVDLTIAVKDTGTPNPGTPNPGNPDPGTPNPGNPDPGTPNPGNPDPGTPNPGNPDPGTPNPGNPDPGTPSTGLFDSVAVTKNQRNVARALNTLEQSGQSLALYNSLLPLSAEEARHAFESLSGEVHASAMNALMTSSTLVRDAVNDRIRASFDTVGARPVSVLAYAEGDERFGTKGDDIPLYTAWGQGFGRWNDIDGNDNTADLNSSTGGFVGGFDVPVSADWRLGILGGYSRSSFDSNDRSSSGNSDNYHLGMYAGAQYGELSFRSGLTYTWHQVSTSRSVAFPGFTDQLKADYDAQSFQAFGELGYRIDVSSIAFEPFANLTHVNIQRDGFNERGGIAALTSSSESLDTTLTTLGLRASSDFMLGGYIARARGMLGWQHAFGDTDPSARLGFAGSESYVVSGTSLTKDAAVVELGLDVAISDTATIGIGYSGEFGNNETANSVNAKLDVRF</sequence>
<dbReference type="AlphaFoldDB" id="A0A3S3VPA0"/>
<dbReference type="PROSITE" id="PS51208">
    <property type="entry name" value="AUTOTRANSPORTER"/>
    <property type="match status" value="1"/>
</dbReference>
<dbReference type="NCBIfam" id="TIGR01414">
    <property type="entry name" value="autotrans_barl"/>
    <property type="match status" value="1"/>
</dbReference>
<dbReference type="InterPro" id="IPR011050">
    <property type="entry name" value="Pectin_lyase_fold/virulence"/>
</dbReference>
<feature type="compositionally biased region" description="Pro residues" evidence="1">
    <location>
        <begin position="658"/>
        <end position="709"/>
    </location>
</feature>
<reference evidence="4 5" key="1">
    <citation type="submission" date="2019-01" db="EMBL/GenBank/DDBJ databases">
        <title>The draft genome of Rhizobium sp. 24NR.</title>
        <authorList>
            <person name="Liu L."/>
            <person name="Liang L."/>
            <person name="Shi S."/>
            <person name="Xu L."/>
            <person name="Wang X."/>
            <person name="Li L."/>
            <person name="Zhang X."/>
        </authorList>
    </citation>
    <scope>NUCLEOTIDE SEQUENCE [LARGE SCALE GENOMIC DNA]</scope>
    <source>
        <strain evidence="4 5">24NR</strain>
    </source>
</reference>
<organism evidence="4 5">
    <name type="scientific">Neorhizobium lilium</name>
    <dbReference type="NCBI Taxonomy" id="2503024"/>
    <lineage>
        <taxon>Bacteria</taxon>
        <taxon>Pseudomonadati</taxon>
        <taxon>Pseudomonadota</taxon>
        <taxon>Alphaproteobacteria</taxon>
        <taxon>Hyphomicrobiales</taxon>
        <taxon>Rhizobiaceae</taxon>
        <taxon>Rhizobium/Agrobacterium group</taxon>
        <taxon>Neorhizobium</taxon>
    </lineage>
</organism>
<evidence type="ECO:0000313" key="4">
    <source>
        <dbReference type="EMBL" id="RWX81023.1"/>
    </source>
</evidence>
<dbReference type="NCBIfam" id="TIGR04393">
    <property type="entry name" value="rpt_T5SS_PEPC"/>
    <property type="match status" value="1"/>
</dbReference>
<dbReference type="OrthoDB" id="9804931at2"/>
<evidence type="ECO:0000259" key="3">
    <source>
        <dbReference type="PROSITE" id="PS51208"/>
    </source>
</evidence>
<feature type="region of interest" description="Disordered" evidence="1">
    <location>
        <begin position="650"/>
        <end position="716"/>
    </location>
</feature>
<keyword evidence="2" id="KW-0472">Membrane</keyword>
<evidence type="ECO:0000256" key="1">
    <source>
        <dbReference type="SAM" id="MobiDB-lite"/>
    </source>
</evidence>
<dbReference type="InterPro" id="IPR006315">
    <property type="entry name" value="OM_autotransptr_brl_dom"/>
</dbReference>
<dbReference type="SUPFAM" id="SSF51126">
    <property type="entry name" value="Pectin lyase-like"/>
    <property type="match status" value="1"/>
</dbReference>
<protein>
    <submittedName>
        <fullName evidence="4">Autotransporter domain-containing protein</fullName>
    </submittedName>
</protein>
<dbReference type="InterPro" id="IPR030895">
    <property type="entry name" value="T5SS_PEPC_rpt"/>
</dbReference>
<feature type="transmembrane region" description="Helical" evidence="2">
    <location>
        <begin position="20"/>
        <end position="40"/>
    </location>
</feature>
<comment type="caution">
    <text evidence="4">The sequence shown here is derived from an EMBL/GenBank/DDBJ whole genome shotgun (WGS) entry which is preliminary data.</text>
</comment>
<dbReference type="SMART" id="SM00869">
    <property type="entry name" value="Autotransporter"/>
    <property type="match status" value="1"/>
</dbReference>
<evidence type="ECO:0000256" key="2">
    <source>
        <dbReference type="SAM" id="Phobius"/>
    </source>
</evidence>
<keyword evidence="2" id="KW-1133">Transmembrane helix</keyword>
<dbReference type="InterPro" id="IPR005546">
    <property type="entry name" value="Autotransporte_beta"/>
</dbReference>
<dbReference type="GO" id="GO:0019867">
    <property type="term" value="C:outer membrane"/>
    <property type="evidence" value="ECO:0007669"/>
    <property type="project" value="InterPro"/>
</dbReference>
<proteinExistence type="predicted"/>